<name>A0A6S6T6A5_9BACT</name>
<organism evidence="2">
    <name type="scientific">uncultured Campylobacterales bacterium</name>
    <dbReference type="NCBI Taxonomy" id="352960"/>
    <lineage>
        <taxon>Bacteria</taxon>
        <taxon>Pseudomonadati</taxon>
        <taxon>Campylobacterota</taxon>
        <taxon>Epsilonproteobacteria</taxon>
        <taxon>Campylobacterales</taxon>
        <taxon>environmental samples</taxon>
    </lineage>
</organism>
<gene>
    <name evidence="2" type="ORF">HELGO_WM5994</name>
</gene>
<dbReference type="InterPro" id="IPR002716">
    <property type="entry name" value="PIN_dom"/>
</dbReference>
<accession>A0A6S6T6A5</accession>
<evidence type="ECO:0000313" key="2">
    <source>
        <dbReference type="EMBL" id="CAA6810406.1"/>
    </source>
</evidence>
<dbReference type="InterPro" id="IPR029060">
    <property type="entry name" value="PIN-like_dom_sf"/>
</dbReference>
<evidence type="ECO:0000259" key="1">
    <source>
        <dbReference type="Pfam" id="PF13470"/>
    </source>
</evidence>
<protein>
    <recommendedName>
        <fullName evidence="1">PIN domain-containing protein</fullName>
    </recommendedName>
</protein>
<proteinExistence type="predicted"/>
<dbReference type="CDD" id="cd09854">
    <property type="entry name" value="PIN_VapC-like"/>
    <property type="match status" value="1"/>
</dbReference>
<sequence>MKIFLDTNIFLDLVMNREYMKESLIILNAIDRGLYTGYVLDISLINIDYIAKKQIKNVKDYLKTINKNFHIIGIDNKMFNLILDIPNNDLEDNAQYIAAKKHKCDLIITNDLNFYKNDIKTINSKDFVKEYI</sequence>
<dbReference type="SUPFAM" id="SSF88723">
    <property type="entry name" value="PIN domain-like"/>
    <property type="match status" value="1"/>
</dbReference>
<reference evidence="2" key="1">
    <citation type="submission" date="2020-01" db="EMBL/GenBank/DDBJ databases">
        <authorList>
            <person name="Meier V. D."/>
            <person name="Meier V D."/>
        </authorList>
    </citation>
    <scope>NUCLEOTIDE SEQUENCE</scope>
    <source>
        <strain evidence="2">HLG_WM_MAG_12</strain>
    </source>
</reference>
<feature type="domain" description="PIN" evidence="1">
    <location>
        <begin position="2"/>
        <end position="111"/>
    </location>
</feature>
<dbReference type="EMBL" id="CACVAW010000040">
    <property type="protein sequence ID" value="CAA6810406.1"/>
    <property type="molecule type" value="Genomic_DNA"/>
</dbReference>
<dbReference type="AlphaFoldDB" id="A0A6S6T6A5"/>
<dbReference type="Pfam" id="PF13470">
    <property type="entry name" value="PIN_3"/>
    <property type="match status" value="1"/>
</dbReference>